<feature type="domain" description="Pyrroline-5-carboxylate reductase catalytic N-terminal" evidence="7">
    <location>
        <begin position="8"/>
        <end position="102"/>
    </location>
</feature>
<dbReference type="Gene3D" id="3.40.50.720">
    <property type="entry name" value="NAD(P)-binding Rossmann-like Domain"/>
    <property type="match status" value="1"/>
</dbReference>
<protein>
    <recommendedName>
        <fullName evidence="5 6">Pyrroline-5-carboxylate reductase</fullName>
        <shortName evidence="5">P5C reductase</shortName>
        <shortName evidence="5">P5CR</shortName>
        <ecNumber evidence="5 6">1.5.1.2</ecNumber>
    </recommendedName>
    <alternativeName>
        <fullName evidence="5">PCA reductase</fullName>
    </alternativeName>
</protein>
<evidence type="ECO:0000256" key="1">
    <source>
        <dbReference type="ARBA" id="ARBA00005525"/>
    </source>
</evidence>
<keyword evidence="2 5" id="KW-0521">NADP</keyword>
<dbReference type="GO" id="GO:0005737">
    <property type="term" value="C:cytoplasm"/>
    <property type="evidence" value="ECO:0007669"/>
    <property type="project" value="UniProtKB-SubCell"/>
</dbReference>
<dbReference type="Proteomes" id="UP001303408">
    <property type="component" value="Chromosome"/>
</dbReference>
<evidence type="ECO:0000256" key="2">
    <source>
        <dbReference type="ARBA" id="ARBA00022857"/>
    </source>
</evidence>
<reference evidence="9" key="1">
    <citation type="submission" date="2023-09" db="EMBL/GenBank/DDBJ databases">
        <title>Demequina sp. a novel bacteria isolated from Capsicum annuum.</title>
        <authorList>
            <person name="Humaira Z."/>
            <person name="Lee J."/>
            <person name="Cho D."/>
        </authorList>
    </citation>
    <scope>NUCLEOTIDE SEQUENCE</scope>
    <source>
        <strain evidence="9">PMTSA13</strain>
    </source>
</reference>
<comment type="similarity">
    <text evidence="1 5">Belongs to the pyrroline-5-carboxylate reductase family.</text>
</comment>
<dbReference type="GO" id="GO:0004735">
    <property type="term" value="F:pyrroline-5-carboxylate reductase activity"/>
    <property type="evidence" value="ECO:0007669"/>
    <property type="project" value="UniProtKB-UniRule"/>
</dbReference>
<dbReference type="InterPro" id="IPR028939">
    <property type="entry name" value="P5C_Rdtase_cat_N"/>
</dbReference>
<gene>
    <name evidence="5 9" type="primary">proC</name>
    <name evidence="9" type="ORF">RN607_13125</name>
</gene>
<keyword evidence="5" id="KW-0028">Amino-acid biosynthesis</keyword>
<comment type="catalytic activity">
    <reaction evidence="5">
        <text>L-proline + NADP(+) = (S)-1-pyrroline-5-carboxylate + NADPH + 2 H(+)</text>
        <dbReference type="Rhea" id="RHEA:14109"/>
        <dbReference type="ChEBI" id="CHEBI:15378"/>
        <dbReference type="ChEBI" id="CHEBI:17388"/>
        <dbReference type="ChEBI" id="CHEBI:57783"/>
        <dbReference type="ChEBI" id="CHEBI:58349"/>
        <dbReference type="ChEBI" id="CHEBI:60039"/>
        <dbReference type="EC" id="1.5.1.2"/>
    </reaction>
</comment>
<dbReference type="NCBIfam" id="TIGR00112">
    <property type="entry name" value="proC"/>
    <property type="match status" value="1"/>
</dbReference>
<dbReference type="EC" id="1.5.1.2" evidence="5 6"/>
<accession>A0AA96FCA5</accession>
<dbReference type="Gene3D" id="1.10.3730.10">
    <property type="entry name" value="ProC C-terminal domain-like"/>
    <property type="match status" value="1"/>
</dbReference>
<dbReference type="KEGG" id="dcp:RN607_13125"/>
<comment type="pathway">
    <text evidence="5">Amino-acid biosynthesis; L-proline biosynthesis; L-proline from L-glutamate 5-semialdehyde: step 1/1.</text>
</comment>
<dbReference type="SUPFAM" id="SSF51735">
    <property type="entry name" value="NAD(P)-binding Rossmann-fold domains"/>
    <property type="match status" value="1"/>
</dbReference>
<dbReference type="RefSeq" id="WP_313543071.1">
    <property type="nucleotide sequence ID" value="NZ_CP134880.1"/>
</dbReference>
<comment type="function">
    <text evidence="4 5">Catalyzes the reduction of 1-pyrroline-5-carboxylate (PCA) to L-proline.</text>
</comment>
<organism evidence="9">
    <name type="scientific">Demequina capsici</name>
    <dbReference type="NCBI Taxonomy" id="3075620"/>
    <lineage>
        <taxon>Bacteria</taxon>
        <taxon>Bacillati</taxon>
        <taxon>Actinomycetota</taxon>
        <taxon>Actinomycetes</taxon>
        <taxon>Micrococcales</taxon>
        <taxon>Demequinaceae</taxon>
        <taxon>Demequina</taxon>
    </lineage>
</organism>
<dbReference type="InterPro" id="IPR000304">
    <property type="entry name" value="Pyrroline-COOH_reductase"/>
</dbReference>
<comment type="catalytic activity">
    <reaction evidence="5">
        <text>L-proline + NAD(+) = (S)-1-pyrroline-5-carboxylate + NADH + 2 H(+)</text>
        <dbReference type="Rhea" id="RHEA:14105"/>
        <dbReference type="ChEBI" id="CHEBI:15378"/>
        <dbReference type="ChEBI" id="CHEBI:17388"/>
        <dbReference type="ChEBI" id="CHEBI:57540"/>
        <dbReference type="ChEBI" id="CHEBI:57945"/>
        <dbReference type="ChEBI" id="CHEBI:60039"/>
        <dbReference type="EC" id="1.5.1.2"/>
    </reaction>
</comment>
<feature type="domain" description="Pyrroline-5-carboxylate reductase dimerisation" evidence="8">
    <location>
        <begin position="166"/>
        <end position="270"/>
    </location>
</feature>
<dbReference type="AlphaFoldDB" id="A0AA96FCA5"/>
<comment type="subcellular location">
    <subcellularLocation>
        <location evidence="5">Cytoplasm</location>
    </subcellularLocation>
</comment>
<sequence>MSETTFPRVAVLGGGGTIGTTVIGAMRGAGWPAEQIVAAGRSEERLAPVAAQFGVETTTSAADAVVGADVVVTSVKPQDMRALLAQIADAVSPAALVLTVAAALPSSFYEDLLTDGTAVVRSMPNTPARLGKGATSISAGAYATEEHLALAERILAGTGLVVRVDEEQIPGVSVVSGSGPAFFYAVAEAMAAAGMANGLDRELAEALAAQTLIGAGALLEQSGESPAELRAKVSSKGGTTLAALAAMGAAGLQDVISAGANAAVARSKELGEELQRG</sequence>
<evidence type="ECO:0000256" key="4">
    <source>
        <dbReference type="ARBA" id="ARBA00058118"/>
    </source>
</evidence>
<evidence type="ECO:0000256" key="5">
    <source>
        <dbReference type="HAMAP-Rule" id="MF_01925"/>
    </source>
</evidence>
<dbReference type="HAMAP" id="MF_01925">
    <property type="entry name" value="P5C_reductase"/>
    <property type="match status" value="1"/>
</dbReference>
<evidence type="ECO:0000259" key="7">
    <source>
        <dbReference type="Pfam" id="PF03807"/>
    </source>
</evidence>
<evidence type="ECO:0000256" key="6">
    <source>
        <dbReference type="NCBIfam" id="TIGR00112"/>
    </source>
</evidence>
<evidence type="ECO:0000313" key="9">
    <source>
        <dbReference type="EMBL" id="WNM27127.1"/>
    </source>
</evidence>
<dbReference type="FunFam" id="1.10.3730.10:FF:000001">
    <property type="entry name" value="Pyrroline-5-carboxylate reductase"/>
    <property type="match status" value="1"/>
</dbReference>
<keyword evidence="5" id="KW-0963">Cytoplasm</keyword>
<keyword evidence="3 5" id="KW-0560">Oxidoreductase</keyword>
<evidence type="ECO:0000256" key="3">
    <source>
        <dbReference type="ARBA" id="ARBA00023002"/>
    </source>
</evidence>
<dbReference type="InterPro" id="IPR008927">
    <property type="entry name" value="6-PGluconate_DH-like_C_sf"/>
</dbReference>
<keyword evidence="5" id="KW-0641">Proline biosynthesis</keyword>
<dbReference type="Pfam" id="PF14748">
    <property type="entry name" value="P5CR_dimer"/>
    <property type="match status" value="1"/>
</dbReference>
<dbReference type="GO" id="GO:0055129">
    <property type="term" value="P:L-proline biosynthetic process"/>
    <property type="evidence" value="ECO:0007669"/>
    <property type="project" value="UniProtKB-UniRule"/>
</dbReference>
<proteinExistence type="inferred from homology"/>
<dbReference type="EMBL" id="CP134880">
    <property type="protein sequence ID" value="WNM27127.1"/>
    <property type="molecule type" value="Genomic_DNA"/>
</dbReference>
<dbReference type="InterPro" id="IPR036291">
    <property type="entry name" value="NAD(P)-bd_dom_sf"/>
</dbReference>
<dbReference type="PIRSF" id="PIRSF000193">
    <property type="entry name" value="Pyrrol-5-carb_rd"/>
    <property type="match status" value="1"/>
</dbReference>
<dbReference type="Pfam" id="PF03807">
    <property type="entry name" value="F420_oxidored"/>
    <property type="match status" value="1"/>
</dbReference>
<name>A0AA96FCA5_9MICO</name>
<dbReference type="PANTHER" id="PTHR11645:SF0">
    <property type="entry name" value="PYRROLINE-5-CARBOXYLATE REDUCTASE 3"/>
    <property type="match status" value="1"/>
</dbReference>
<dbReference type="PANTHER" id="PTHR11645">
    <property type="entry name" value="PYRROLINE-5-CARBOXYLATE REDUCTASE"/>
    <property type="match status" value="1"/>
</dbReference>
<evidence type="ECO:0000259" key="8">
    <source>
        <dbReference type="Pfam" id="PF14748"/>
    </source>
</evidence>
<dbReference type="InterPro" id="IPR029036">
    <property type="entry name" value="P5CR_dimer"/>
</dbReference>
<dbReference type="SUPFAM" id="SSF48179">
    <property type="entry name" value="6-phosphogluconate dehydrogenase C-terminal domain-like"/>
    <property type="match status" value="1"/>
</dbReference>